<reference evidence="1 2" key="1">
    <citation type="submission" date="2016-10" db="EMBL/GenBank/DDBJ databases">
        <authorList>
            <person name="Varghese N."/>
            <person name="Submissions S."/>
        </authorList>
    </citation>
    <scope>NUCLEOTIDE SEQUENCE [LARGE SCALE GENOMIC DNA]</scope>
    <source>
        <strain evidence="1 2">TC-13</strain>
    </source>
</reference>
<accession>A0A1H9QJP8</accession>
<sequence length="105" mass="12063">MTLPELAQKLKALGYPVTYSHFKSAQEPPFICYLVVDGDTFSADNKVLSKISYVDIELYVNIKDLAAEKKIEDMLNENELPWSYDELFIRDEGVFKCTYSITLIN</sequence>
<comment type="caution">
    <text evidence="1">The sequence shown here is derived from an EMBL/GenBank/DDBJ whole genome shotgun (WGS) entry which is preliminary data.</text>
</comment>
<protein>
    <recommendedName>
        <fullName evidence="3">Phage protein</fullName>
    </recommendedName>
</protein>
<dbReference type="EMBL" id="FOEL01000019">
    <property type="protein sequence ID" value="SER60637.1"/>
    <property type="molecule type" value="Genomic_DNA"/>
</dbReference>
<evidence type="ECO:0000313" key="2">
    <source>
        <dbReference type="Proteomes" id="UP000199410"/>
    </source>
</evidence>
<evidence type="ECO:0008006" key="3">
    <source>
        <dbReference type="Google" id="ProtNLM"/>
    </source>
</evidence>
<name>A0A1H9QJP8_9BACI</name>
<proteinExistence type="predicted"/>
<dbReference type="Proteomes" id="UP000199410">
    <property type="component" value="Unassembled WGS sequence"/>
</dbReference>
<gene>
    <name evidence="1" type="ORF">SAMN02787113_04179</name>
</gene>
<dbReference type="AlphaFoldDB" id="A0A1H9QJP8"/>
<organism evidence="1 2">
    <name type="scientific">Lysinibacillus fusiformis</name>
    <dbReference type="NCBI Taxonomy" id="28031"/>
    <lineage>
        <taxon>Bacteria</taxon>
        <taxon>Bacillati</taxon>
        <taxon>Bacillota</taxon>
        <taxon>Bacilli</taxon>
        <taxon>Bacillales</taxon>
        <taxon>Bacillaceae</taxon>
        <taxon>Lysinibacillus</taxon>
    </lineage>
</organism>
<evidence type="ECO:0000313" key="1">
    <source>
        <dbReference type="EMBL" id="SER60637.1"/>
    </source>
</evidence>
<dbReference type="RefSeq" id="WP_089987100.1">
    <property type="nucleotide sequence ID" value="NZ_FMVP01000021.1"/>
</dbReference>